<evidence type="ECO:0000259" key="2">
    <source>
        <dbReference type="PROSITE" id="PS50983"/>
    </source>
</evidence>
<dbReference type="SUPFAM" id="SSF53807">
    <property type="entry name" value="Helical backbone' metal receptor"/>
    <property type="match status" value="1"/>
</dbReference>
<dbReference type="GO" id="GO:0071281">
    <property type="term" value="P:cellular response to iron ion"/>
    <property type="evidence" value="ECO:0007669"/>
    <property type="project" value="TreeGrafter"/>
</dbReference>
<dbReference type="RefSeq" id="WP_205109677.1">
    <property type="nucleotide sequence ID" value="NZ_JACJJL010000013.1"/>
</dbReference>
<sequence length="376" mass="40587">MRILQLFAALMCLVGFAACGGGTKPSSQAAGDTVDFKYARLLHAVRHDGYTEVSISDPWHKGKVLHKYVLVPRGGSVPGNVPEGTVVRVPLQRVIPFSVVHAGLVMDLGRTETIVGLADVQYVRNPMLRRLCSEGKVADVGSSMSPAVERIMDAAPDAVLVSPFENSGGYGRLEETGVPVIECAEYMEPTALGRAEWMRFFGMLMGREASADSLFAVVDSSYGALKALAASAQTHPTVLMDKKTGSVWYVPGGRSTLGGMIADAGGVYPFGQNADAGSLALPFETVLEKAGEADVWAFRYSGNRPATYSSLKSEFHGYGQLKAVGTHKCFGCNVDETPFYEETPFRPDFLLADFIQMFHSEMTGLHGLRYFHPVAE</sequence>
<comment type="caution">
    <text evidence="3">The sequence shown here is derived from an EMBL/GenBank/DDBJ whole genome shotgun (WGS) entry which is preliminary data.</text>
</comment>
<dbReference type="Proteomes" id="UP000764045">
    <property type="component" value="Unassembled WGS sequence"/>
</dbReference>
<proteinExistence type="predicted"/>
<evidence type="ECO:0000256" key="1">
    <source>
        <dbReference type="SAM" id="SignalP"/>
    </source>
</evidence>
<dbReference type="EMBL" id="JACJJL010000013">
    <property type="protein sequence ID" value="MBM6661846.1"/>
    <property type="molecule type" value="Genomic_DNA"/>
</dbReference>
<dbReference type="AlphaFoldDB" id="A0A938WL49"/>
<protein>
    <submittedName>
        <fullName evidence="3">ABC transporter substrate-binding protein</fullName>
    </submittedName>
</protein>
<gene>
    <name evidence="3" type="ORF">H6B30_08825</name>
</gene>
<dbReference type="PROSITE" id="PS50983">
    <property type="entry name" value="FE_B12_PBP"/>
    <property type="match status" value="1"/>
</dbReference>
<name>A0A938WL49_9BACT</name>
<dbReference type="InterPro" id="IPR050902">
    <property type="entry name" value="ABC_Transporter_SBP"/>
</dbReference>
<dbReference type="PROSITE" id="PS51257">
    <property type="entry name" value="PROKAR_LIPOPROTEIN"/>
    <property type="match status" value="1"/>
</dbReference>
<reference evidence="3 4" key="1">
    <citation type="journal article" date="2021" name="Sci. Rep.">
        <title>The distribution of antibiotic resistance genes in chicken gut microbiota commensals.</title>
        <authorList>
            <person name="Juricova H."/>
            <person name="Matiasovicova J."/>
            <person name="Kubasova T."/>
            <person name="Cejkova D."/>
            <person name="Rychlik I."/>
        </authorList>
    </citation>
    <scope>NUCLEOTIDE SEQUENCE [LARGE SCALE GENOMIC DNA]</scope>
    <source>
        <strain evidence="3 4">An819</strain>
    </source>
</reference>
<dbReference type="InterPro" id="IPR002491">
    <property type="entry name" value="ABC_transptr_periplasmic_BD"/>
</dbReference>
<dbReference type="Pfam" id="PF01497">
    <property type="entry name" value="Peripla_BP_2"/>
    <property type="match status" value="1"/>
</dbReference>
<dbReference type="Gene3D" id="3.40.50.1980">
    <property type="entry name" value="Nitrogenase molybdenum iron protein domain"/>
    <property type="match status" value="2"/>
</dbReference>
<accession>A0A938WL49</accession>
<dbReference type="PANTHER" id="PTHR30535:SF34">
    <property type="entry name" value="MOLYBDATE-BINDING PROTEIN MOLA"/>
    <property type="match status" value="1"/>
</dbReference>
<keyword evidence="1" id="KW-0732">Signal</keyword>
<feature type="signal peptide" evidence="1">
    <location>
        <begin position="1"/>
        <end position="17"/>
    </location>
</feature>
<feature type="chain" id="PRO_5037141546" evidence="1">
    <location>
        <begin position="18"/>
        <end position="376"/>
    </location>
</feature>
<keyword evidence="4" id="KW-1185">Reference proteome</keyword>
<dbReference type="PANTHER" id="PTHR30535">
    <property type="entry name" value="VITAMIN B12-BINDING PROTEIN"/>
    <property type="match status" value="1"/>
</dbReference>
<evidence type="ECO:0000313" key="3">
    <source>
        <dbReference type="EMBL" id="MBM6661846.1"/>
    </source>
</evidence>
<evidence type="ECO:0000313" key="4">
    <source>
        <dbReference type="Proteomes" id="UP000764045"/>
    </source>
</evidence>
<organism evidence="3 4">
    <name type="scientific">Marseilla massiliensis</name>
    <dbReference type="NCBI Taxonomy" id="1841864"/>
    <lineage>
        <taxon>Bacteria</taxon>
        <taxon>Pseudomonadati</taxon>
        <taxon>Bacteroidota</taxon>
        <taxon>Bacteroidia</taxon>
        <taxon>Bacteroidales</taxon>
        <taxon>Prevotellaceae</taxon>
        <taxon>Marseilla</taxon>
    </lineage>
</organism>
<feature type="domain" description="Fe/B12 periplasmic-binding" evidence="2">
    <location>
        <begin position="93"/>
        <end position="362"/>
    </location>
</feature>